<accession>A0ABW1RQI3</accession>
<keyword evidence="1" id="KW-0328">Glycosyltransferase</keyword>
<evidence type="ECO:0000259" key="3">
    <source>
        <dbReference type="Pfam" id="PF02885"/>
    </source>
</evidence>
<dbReference type="EMBL" id="JBHSSF010000041">
    <property type="protein sequence ID" value="MFC6177691.1"/>
    <property type="molecule type" value="Genomic_DNA"/>
</dbReference>
<sequence>MIENTIEKITKNEDLTYEETKQAFTNILNANATQRQISDFITALGSKKETVSEIAGTIDTLHQNTLNTEDNKNTLNKLGLRNDYSNSLNF</sequence>
<evidence type="ECO:0000313" key="4">
    <source>
        <dbReference type="EMBL" id="MFC6177691.1"/>
    </source>
</evidence>
<comment type="caution">
    <text evidence="4">The sequence shown here is derived from an EMBL/GenBank/DDBJ whole genome shotgun (WGS) entry which is preliminary data.</text>
</comment>
<dbReference type="InterPro" id="IPR036320">
    <property type="entry name" value="Glycosyl_Trfase_fam3_N_dom_sf"/>
</dbReference>
<dbReference type="Gene3D" id="1.20.970.10">
    <property type="entry name" value="Transferase, Pyrimidine Nucleoside Phosphorylase, Chain C"/>
    <property type="match status" value="1"/>
</dbReference>
<evidence type="ECO:0000313" key="5">
    <source>
        <dbReference type="Proteomes" id="UP001596288"/>
    </source>
</evidence>
<reference evidence="5" key="1">
    <citation type="journal article" date="2019" name="Int. J. Syst. Evol. Microbiol.">
        <title>The Global Catalogue of Microorganisms (GCM) 10K type strain sequencing project: providing services to taxonomists for standard genome sequencing and annotation.</title>
        <authorList>
            <consortium name="The Broad Institute Genomics Platform"/>
            <consortium name="The Broad Institute Genome Sequencing Center for Infectious Disease"/>
            <person name="Wu L."/>
            <person name="Ma J."/>
        </authorList>
    </citation>
    <scope>NUCLEOTIDE SEQUENCE [LARGE SCALE GENOMIC DNA]</scope>
    <source>
        <strain evidence="5">CCM 8927</strain>
    </source>
</reference>
<evidence type="ECO:0000256" key="2">
    <source>
        <dbReference type="ARBA" id="ARBA00022679"/>
    </source>
</evidence>
<name>A0ABW1RQI3_9LACO</name>
<dbReference type="RefSeq" id="WP_137612033.1">
    <property type="nucleotide sequence ID" value="NZ_BJDF01000017.1"/>
</dbReference>
<dbReference type="InterPro" id="IPR017459">
    <property type="entry name" value="Glycosyl_Trfase_fam3_N_dom"/>
</dbReference>
<dbReference type="Proteomes" id="UP001596288">
    <property type="component" value="Unassembled WGS sequence"/>
</dbReference>
<keyword evidence="5" id="KW-1185">Reference proteome</keyword>
<organism evidence="4 5">
    <name type="scientific">Companilactobacillus huachuanensis</name>
    <dbReference type="NCBI Taxonomy" id="2559914"/>
    <lineage>
        <taxon>Bacteria</taxon>
        <taxon>Bacillati</taxon>
        <taxon>Bacillota</taxon>
        <taxon>Bacilli</taxon>
        <taxon>Lactobacillales</taxon>
        <taxon>Lactobacillaceae</taxon>
        <taxon>Companilactobacillus</taxon>
    </lineage>
</organism>
<proteinExistence type="predicted"/>
<dbReference type="SUPFAM" id="SSF47648">
    <property type="entry name" value="Nucleoside phosphorylase/phosphoribosyltransferase N-terminal domain"/>
    <property type="match status" value="1"/>
</dbReference>
<dbReference type="Pfam" id="PF02885">
    <property type="entry name" value="Glycos_trans_3N"/>
    <property type="match status" value="1"/>
</dbReference>
<gene>
    <name evidence="4" type="ORF">ACFQAV_12815</name>
</gene>
<evidence type="ECO:0000256" key="1">
    <source>
        <dbReference type="ARBA" id="ARBA00022676"/>
    </source>
</evidence>
<feature type="domain" description="Glycosyl transferase family 3 N-terminal" evidence="3">
    <location>
        <begin position="5"/>
        <end position="61"/>
    </location>
</feature>
<protein>
    <recommendedName>
        <fullName evidence="3">Glycosyl transferase family 3 N-terminal domain-containing protein</fullName>
    </recommendedName>
</protein>
<keyword evidence="2" id="KW-0808">Transferase</keyword>